<accession>A0A540VJP3</accession>
<feature type="transmembrane region" description="Helical" evidence="1">
    <location>
        <begin position="108"/>
        <end position="126"/>
    </location>
</feature>
<feature type="transmembrane region" description="Helical" evidence="1">
    <location>
        <begin position="146"/>
        <end position="167"/>
    </location>
</feature>
<proteinExistence type="predicted"/>
<feature type="transmembrane region" description="Helical" evidence="1">
    <location>
        <begin position="427"/>
        <end position="446"/>
    </location>
</feature>
<dbReference type="EMBL" id="VIGC01000005">
    <property type="protein sequence ID" value="TQE96974.1"/>
    <property type="molecule type" value="Genomic_DNA"/>
</dbReference>
<evidence type="ECO:0000313" key="3">
    <source>
        <dbReference type="Proteomes" id="UP000317371"/>
    </source>
</evidence>
<dbReference type="Proteomes" id="UP000317371">
    <property type="component" value="Unassembled WGS sequence"/>
</dbReference>
<feature type="transmembrane region" description="Helical" evidence="1">
    <location>
        <begin position="325"/>
        <end position="345"/>
    </location>
</feature>
<sequence>MKTETDVWDALWRRVRMRVDPYLLLLLGLSLFALSPLTAPGYFYEAHDGRHSVFYLLMFDASIRDGALWPRWAMHHIQGYGYPTFILQAPLGFYLGELFILLGAGYTLAAKLTWAVGFLAGAWGIYRLLCHWLESSLGGERPANQMAVRLAGVVAGLLYVYAPYHLVDIYVRAALNDSLLLGWFPWVFLAFDRLIALGDAPGWPRRLALAILALGGVLLTHTFALLSFLPLLMTFVLFRLGMLWLSPANRKLAPFLLAGAAGVGGLLLTGTFLLPLLAEGPYLQQQVYVTNTYDFRNHFIQLGQYFSPFWGYGYSDDPQGANDGMSFQVGLVPLVMMFVSVTLLWRRKELGRETLGLLVYLLAVTVGLLFVMTPWAAPLWEAFPPLAVIQFPWRLLALVVFTSSALGGLVVWRLASDYMSYSEEARGGVLVLGLLVAFASYSYVYAQLQPVEPWREDGRAVYRFEEEHPDMIAYTQWVQEPFTQSPMSPDYAAEDYREDYSENGRLTRLSIVQGSGEVVSQYSRGSSAGGVVRLDGPATVRIHLLYFPGWQVWVDGMLVPHRVSDPYGLIEVDVPAGEHRIDVRMGATPARRLGTLLSWGMVLVVLGLWWWPRQ</sequence>
<feature type="transmembrane region" description="Helical" evidence="1">
    <location>
        <begin position="395"/>
        <end position="415"/>
    </location>
</feature>
<keyword evidence="1" id="KW-0472">Membrane</keyword>
<organism evidence="2 3">
    <name type="scientific">Litorilinea aerophila</name>
    <dbReference type="NCBI Taxonomy" id="1204385"/>
    <lineage>
        <taxon>Bacteria</taxon>
        <taxon>Bacillati</taxon>
        <taxon>Chloroflexota</taxon>
        <taxon>Caldilineae</taxon>
        <taxon>Caldilineales</taxon>
        <taxon>Caldilineaceae</taxon>
        <taxon>Litorilinea</taxon>
    </lineage>
</organism>
<dbReference type="RefSeq" id="WP_141608959.1">
    <property type="nucleotide sequence ID" value="NZ_VIGC02000005.1"/>
</dbReference>
<comment type="caution">
    <text evidence="2">The sequence shown here is derived from an EMBL/GenBank/DDBJ whole genome shotgun (WGS) entry which is preliminary data.</text>
</comment>
<keyword evidence="1" id="KW-0812">Transmembrane</keyword>
<evidence type="ECO:0008006" key="4">
    <source>
        <dbReference type="Google" id="ProtNLM"/>
    </source>
</evidence>
<evidence type="ECO:0000256" key="1">
    <source>
        <dbReference type="SAM" id="Phobius"/>
    </source>
</evidence>
<dbReference type="OrthoDB" id="159456at2"/>
<feature type="transmembrane region" description="Helical" evidence="1">
    <location>
        <begin position="252"/>
        <end position="278"/>
    </location>
</feature>
<dbReference type="InParanoid" id="A0A540VJP3"/>
<dbReference type="AlphaFoldDB" id="A0A540VJP3"/>
<feature type="transmembrane region" description="Helical" evidence="1">
    <location>
        <begin position="179"/>
        <end position="196"/>
    </location>
</feature>
<name>A0A540VJP3_9CHLR</name>
<feature type="transmembrane region" description="Helical" evidence="1">
    <location>
        <begin position="357"/>
        <end position="375"/>
    </location>
</feature>
<gene>
    <name evidence="2" type="ORF">FKZ61_04865</name>
</gene>
<feature type="transmembrane region" description="Helical" evidence="1">
    <location>
        <begin position="593"/>
        <end position="611"/>
    </location>
</feature>
<feature type="transmembrane region" description="Helical" evidence="1">
    <location>
        <begin position="21"/>
        <end position="44"/>
    </location>
</feature>
<reference evidence="2 3" key="1">
    <citation type="submission" date="2019-06" db="EMBL/GenBank/DDBJ databases">
        <title>Genome sequence of Litorilinea aerophila BAA-2444.</title>
        <authorList>
            <person name="Maclea K.S."/>
            <person name="Maurais E.G."/>
            <person name="Iannazzi L.C."/>
        </authorList>
    </citation>
    <scope>NUCLEOTIDE SEQUENCE [LARGE SCALE GENOMIC DNA]</scope>
    <source>
        <strain evidence="2 3">ATCC BAA-2444</strain>
    </source>
</reference>
<feature type="transmembrane region" description="Helical" evidence="1">
    <location>
        <begin position="208"/>
        <end position="240"/>
    </location>
</feature>
<protein>
    <recommendedName>
        <fullName evidence="4">YfhO family protein</fullName>
    </recommendedName>
</protein>
<evidence type="ECO:0000313" key="2">
    <source>
        <dbReference type="EMBL" id="TQE96974.1"/>
    </source>
</evidence>
<feature type="transmembrane region" description="Helical" evidence="1">
    <location>
        <begin position="80"/>
        <end position="101"/>
    </location>
</feature>
<keyword evidence="3" id="KW-1185">Reference proteome</keyword>
<keyword evidence="1" id="KW-1133">Transmembrane helix</keyword>